<dbReference type="EMBL" id="MU853761">
    <property type="protein sequence ID" value="KAK3944181.1"/>
    <property type="molecule type" value="Genomic_DNA"/>
</dbReference>
<name>A0AAN6S8Y6_9PEZI</name>
<proteinExistence type="predicted"/>
<comment type="caution">
    <text evidence="2">The sequence shown here is derived from an EMBL/GenBank/DDBJ whole genome shotgun (WGS) entry which is preliminary data.</text>
</comment>
<feature type="chain" id="PRO_5042948059" description="Secreted protein" evidence="1">
    <location>
        <begin position="23"/>
        <end position="211"/>
    </location>
</feature>
<evidence type="ECO:0000313" key="2">
    <source>
        <dbReference type="EMBL" id="KAK3944181.1"/>
    </source>
</evidence>
<evidence type="ECO:0000256" key="1">
    <source>
        <dbReference type="SAM" id="SignalP"/>
    </source>
</evidence>
<dbReference type="AlphaFoldDB" id="A0AAN6S8Y6"/>
<evidence type="ECO:0000313" key="3">
    <source>
        <dbReference type="Proteomes" id="UP001303473"/>
    </source>
</evidence>
<protein>
    <recommendedName>
        <fullName evidence="4">Secreted protein</fullName>
    </recommendedName>
</protein>
<sequence>MLNTTLFVSLQLWSIVWEPGKAARSRVHTSIGQNKNVLGPAGPGHRTLRLGFLFVKSSELLITDSVAQTWPICPTCRSSTRNLMSGQQEDFGIGTRIGTDAHARHSMVLYCFCPHHFSPSTSALQTSSQPGSADKGLTNELNAGDLSFSQCAQRSNDKPMSQMPGRVDDALLPALPASRVAVHRRAASHCMHCTSWAPSPTARVSGKQINL</sequence>
<keyword evidence="3" id="KW-1185">Reference proteome</keyword>
<gene>
    <name evidence="2" type="ORF">QBC46DRAFT_8461</name>
</gene>
<dbReference type="Proteomes" id="UP001303473">
    <property type="component" value="Unassembled WGS sequence"/>
</dbReference>
<keyword evidence="1" id="KW-0732">Signal</keyword>
<feature type="signal peptide" evidence="1">
    <location>
        <begin position="1"/>
        <end position="22"/>
    </location>
</feature>
<evidence type="ECO:0008006" key="4">
    <source>
        <dbReference type="Google" id="ProtNLM"/>
    </source>
</evidence>
<accession>A0AAN6S8Y6</accession>
<reference evidence="3" key="1">
    <citation type="journal article" date="2023" name="Mol. Phylogenet. Evol.">
        <title>Genome-scale phylogeny and comparative genomics of the fungal order Sordariales.</title>
        <authorList>
            <person name="Hensen N."/>
            <person name="Bonometti L."/>
            <person name="Westerberg I."/>
            <person name="Brannstrom I.O."/>
            <person name="Guillou S."/>
            <person name="Cros-Aarteil S."/>
            <person name="Calhoun S."/>
            <person name="Haridas S."/>
            <person name="Kuo A."/>
            <person name="Mondo S."/>
            <person name="Pangilinan J."/>
            <person name="Riley R."/>
            <person name="LaButti K."/>
            <person name="Andreopoulos B."/>
            <person name="Lipzen A."/>
            <person name="Chen C."/>
            <person name="Yan M."/>
            <person name="Daum C."/>
            <person name="Ng V."/>
            <person name="Clum A."/>
            <person name="Steindorff A."/>
            <person name="Ohm R.A."/>
            <person name="Martin F."/>
            <person name="Silar P."/>
            <person name="Natvig D.O."/>
            <person name="Lalanne C."/>
            <person name="Gautier V."/>
            <person name="Ament-Velasquez S.L."/>
            <person name="Kruys A."/>
            <person name="Hutchinson M.I."/>
            <person name="Powell A.J."/>
            <person name="Barry K."/>
            <person name="Miller A.N."/>
            <person name="Grigoriev I.V."/>
            <person name="Debuchy R."/>
            <person name="Gladieux P."/>
            <person name="Hiltunen Thoren M."/>
            <person name="Johannesson H."/>
        </authorList>
    </citation>
    <scope>NUCLEOTIDE SEQUENCE [LARGE SCALE GENOMIC DNA]</scope>
    <source>
        <strain evidence="3">CBS 340.73</strain>
    </source>
</reference>
<organism evidence="2 3">
    <name type="scientific">Diplogelasinospora grovesii</name>
    <dbReference type="NCBI Taxonomy" id="303347"/>
    <lineage>
        <taxon>Eukaryota</taxon>
        <taxon>Fungi</taxon>
        <taxon>Dikarya</taxon>
        <taxon>Ascomycota</taxon>
        <taxon>Pezizomycotina</taxon>
        <taxon>Sordariomycetes</taxon>
        <taxon>Sordariomycetidae</taxon>
        <taxon>Sordariales</taxon>
        <taxon>Diplogelasinosporaceae</taxon>
        <taxon>Diplogelasinospora</taxon>
    </lineage>
</organism>